<dbReference type="Proteomes" id="UP000537126">
    <property type="component" value="Unassembled WGS sequence"/>
</dbReference>
<dbReference type="PANTHER" id="PTHR11434:SF16">
    <property type="entry name" value="NADH-UBIQUINONE OXIDOREDUCTASE CHAIN 4L"/>
    <property type="match status" value="1"/>
</dbReference>
<dbReference type="GO" id="GO:0005886">
    <property type="term" value="C:plasma membrane"/>
    <property type="evidence" value="ECO:0007669"/>
    <property type="project" value="UniProtKB-SubCell"/>
</dbReference>
<keyword evidence="7" id="KW-1003">Cell membrane</keyword>
<keyword evidence="6 7" id="KW-0472">Membrane</keyword>
<evidence type="ECO:0000256" key="7">
    <source>
        <dbReference type="HAMAP-Rule" id="MF_01456"/>
    </source>
</evidence>
<dbReference type="RefSeq" id="WP_166919477.1">
    <property type="nucleotide sequence ID" value="NZ_JAASRN010000002.1"/>
</dbReference>
<keyword evidence="4 7" id="KW-0812">Transmembrane</keyword>
<feature type="transmembrane region" description="Helical" evidence="7">
    <location>
        <begin position="6"/>
        <end position="21"/>
    </location>
</feature>
<keyword evidence="9" id="KW-1185">Reference proteome</keyword>
<keyword evidence="3 7" id="KW-0813">Transport</keyword>
<evidence type="ECO:0000256" key="6">
    <source>
        <dbReference type="ARBA" id="ARBA00023136"/>
    </source>
</evidence>
<keyword evidence="5 7" id="KW-1133">Transmembrane helix</keyword>
<proteinExistence type="inferred from homology"/>
<dbReference type="EC" id="7.1.1.-" evidence="7"/>
<feature type="transmembrane region" description="Helical" evidence="7">
    <location>
        <begin position="28"/>
        <end position="50"/>
    </location>
</feature>
<comment type="subcellular location">
    <subcellularLocation>
        <location evidence="7">Cell membrane</location>
        <topology evidence="7">Multi-pass membrane protein</topology>
    </subcellularLocation>
    <subcellularLocation>
        <location evidence="1">Membrane</location>
        <topology evidence="1">Multi-pass membrane protein</topology>
    </subcellularLocation>
</comment>
<evidence type="ECO:0000313" key="9">
    <source>
        <dbReference type="Proteomes" id="UP000537126"/>
    </source>
</evidence>
<comment type="caution">
    <text evidence="8">The sequence shown here is derived from an EMBL/GenBank/DDBJ whole genome shotgun (WGS) entry which is preliminary data.</text>
</comment>
<organism evidence="8 9">
    <name type="scientific">Thermonema lapsum</name>
    <dbReference type="NCBI Taxonomy" id="28195"/>
    <lineage>
        <taxon>Bacteria</taxon>
        <taxon>Pseudomonadati</taxon>
        <taxon>Bacteroidota</taxon>
        <taxon>Cytophagia</taxon>
        <taxon>Cytophagales</taxon>
        <taxon>Thermonemataceae</taxon>
        <taxon>Thermonema</taxon>
    </lineage>
</organism>
<evidence type="ECO:0000313" key="8">
    <source>
        <dbReference type="EMBL" id="NIK74114.1"/>
    </source>
</evidence>
<dbReference type="HAMAP" id="MF_01456">
    <property type="entry name" value="NDH1_NuoK"/>
    <property type="match status" value="1"/>
</dbReference>
<evidence type="ECO:0000256" key="1">
    <source>
        <dbReference type="ARBA" id="ARBA00004141"/>
    </source>
</evidence>
<dbReference type="EMBL" id="JAASRN010000002">
    <property type="protein sequence ID" value="NIK74114.1"/>
    <property type="molecule type" value="Genomic_DNA"/>
</dbReference>
<accession>A0A846MRA2</accession>
<comment type="similarity">
    <text evidence="2 7">Belongs to the complex I subunit 4L family.</text>
</comment>
<reference evidence="8 9" key="1">
    <citation type="submission" date="2020-03" db="EMBL/GenBank/DDBJ databases">
        <title>Genomic Encyclopedia of Type Strains, Phase IV (KMG-IV): sequencing the most valuable type-strain genomes for metagenomic binning, comparative biology and taxonomic classification.</title>
        <authorList>
            <person name="Goeker M."/>
        </authorList>
    </citation>
    <scope>NUCLEOTIDE SEQUENCE [LARGE SCALE GENOMIC DNA]</scope>
    <source>
        <strain evidence="8 9">DSM 5718</strain>
    </source>
</reference>
<dbReference type="AlphaFoldDB" id="A0A846MRA2"/>
<dbReference type="Gene3D" id="1.10.287.3510">
    <property type="match status" value="1"/>
</dbReference>
<feature type="transmembrane region" description="Helical" evidence="7">
    <location>
        <begin position="56"/>
        <end position="80"/>
    </location>
</feature>
<comment type="function">
    <text evidence="7">NDH-1 shuttles electrons from NADH, via FMN and iron-sulfur (Fe-S) centers, to quinones in the respiratory chain. The immediate electron acceptor for the enzyme in this species is believed to be a menaquinone. Couples the redox reaction to proton translocation (for every two electrons transferred, four hydrogen ions are translocated across the cytoplasmic membrane), and thus conserves the redox energy in a proton gradient.</text>
</comment>
<dbReference type="InterPro" id="IPR039428">
    <property type="entry name" value="NUOK/Mnh_C1-like"/>
</dbReference>
<comment type="catalytic activity">
    <reaction evidence="7">
        <text>a quinone + NADH + 5 H(+)(in) = a quinol + NAD(+) + 4 H(+)(out)</text>
        <dbReference type="Rhea" id="RHEA:57888"/>
        <dbReference type="ChEBI" id="CHEBI:15378"/>
        <dbReference type="ChEBI" id="CHEBI:24646"/>
        <dbReference type="ChEBI" id="CHEBI:57540"/>
        <dbReference type="ChEBI" id="CHEBI:57945"/>
        <dbReference type="ChEBI" id="CHEBI:132124"/>
    </reaction>
</comment>
<dbReference type="GO" id="GO:0050136">
    <property type="term" value="F:NADH dehydrogenase (quinone) (non-electrogenic) activity"/>
    <property type="evidence" value="ECO:0007669"/>
    <property type="project" value="UniProtKB-UniRule"/>
</dbReference>
<keyword evidence="7" id="KW-0520">NAD</keyword>
<gene>
    <name evidence="7" type="primary">nuoK</name>
    <name evidence="8" type="ORF">FHS56_001627</name>
</gene>
<dbReference type="GO" id="GO:0042773">
    <property type="term" value="P:ATP synthesis coupled electron transport"/>
    <property type="evidence" value="ECO:0007669"/>
    <property type="project" value="InterPro"/>
</dbReference>
<evidence type="ECO:0000256" key="3">
    <source>
        <dbReference type="ARBA" id="ARBA00022448"/>
    </source>
</evidence>
<evidence type="ECO:0000256" key="5">
    <source>
        <dbReference type="ARBA" id="ARBA00022989"/>
    </source>
</evidence>
<dbReference type="NCBIfam" id="NF004320">
    <property type="entry name" value="PRK05715.1-2"/>
    <property type="match status" value="1"/>
</dbReference>
<dbReference type="GO" id="GO:0048038">
    <property type="term" value="F:quinone binding"/>
    <property type="evidence" value="ECO:0007669"/>
    <property type="project" value="UniProtKB-KW"/>
</dbReference>
<evidence type="ECO:0000256" key="2">
    <source>
        <dbReference type="ARBA" id="ARBA00010519"/>
    </source>
</evidence>
<sequence>MHFFLNIGALLFCTGLAMLLTKRQAVMWLVGIELMLNAANINLVVFSRIYNPENQIFAIFVMVVAVAEACIILALFLMLYKQYKHTNIDQLNELKH</sequence>
<dbReference type="GO" id="GO:0030964">
    <property type="term" value="C:NADH dehydrogenase complex"/>
    <property type="evidence" value="ECO:0007669"/>
    <property type="project" value="TreeGrafter"/>
</dbReference>
<name>A0A846MRA2_9BACT</name>
<dbReference type="Pfam" id="PF00420">
    <property type="entry name" value="Oxidored_q2"/>
    <property type="match status" value="1"/>
</dbReference>
<comment type="subunit">
    <text evidence="7">NDH-1 is composed of 14 different subunits. Subunits NuoA, H, J, K, L, M, N constitute the membrane sector of the complex.</text>
</comment>
<keyword evidence="7" id="KW-0874">Quinone</keyword>
<evidence type="ECO:0000256" key="4">
    <source>
        <dbReference type="ARBA" id="ARBA00022692"/>
    </source>
</evidence>
<keyword evidence="7" id="KW-1278">Translocase</keyword>
<protein>
    <recommendedName>
        <fullName evidence="7">NADH-quinone oxidoreductase subunit K</fullName>
        <ecNumber evidence="7">7.1.1.-</ecNumber>
    </recommendedName>
    <alternativeName>
        <fullName evidence="7">NADH dehydrogenase I subunit K</fullName>
    </alternativeName>
    <alternativeName>
        <fullName evidence="7">NDH-1 subunit K</fullName>
    </alternativeName>
</protein>
<dbReference type="InterPro" id="IPR001133">
    <property type="entry name" value="NADH_UbQ_OxRdtase_chain4L/K"/>
</dbReference>
<dbReference type="PANTHER" id="PTHR11434">
    <property type="entry name" value="NADH-UBIQUINONE OXIDOREDUCTASE SUBUNIT ND4L"/>
    <property type="match status" value="1"/>
</dbReference>